<keyword evidence="2" id="KW-0805">Transcription regulation</keyword>
<evidence type="ECO:0000256" key="4">
    <source>
        <dbReference type="ARBA" id="ARBA00023163"/>
    </source>
</evidence>
<accession>A0ABR9AFR8</accession>
<name>A0ABR9AFR8_9PSED</name>
<gene>
    <name evidence="7" type="ORF">IFT62_24115</name>
</gene>
<evidence type="ECO:0000256" key="3">
    <source>
        <dbReference type="ARBA" id="ARBA00023125"/>
    </source>
</evidence>
<organism evidence="7 8">
    <name type="scientific">Pseudomonas lutea</name>
    <dbReference type="NCBI Taxonomy" id="243924"/>
    <lineage>
        <taxon>Bacteria</taxon>
        <taxon>Pseudomonadati</taxon>
        <taxon>Pseudomonadota</taxon>
        <taxon>Gammaproteobacteria</taxon>
        <taxon>Pseudomonadales</taxon>
        <taxon>Pseudomonadaceae</taxon>
        <taxon>Pseudomonas</taxon>
    </lineage>
</organism>
<evidence type="ECO:0000256" key="5">
    <source>
        <dbReference type="SAM" id="Coils"/>
    </source>
</evidence>
<dbReference type="Gene3D" id="1.10.10.10">
    <property type="entry name" value="Winged helix-like DNA-binding domain superfamily/Winged helix DNA-binding domain"/>
    <property type="match status" value="1"/>
</dbReference>
<dbReference type="InterPro" id="IPR036388">
    <property type="entry name" value="WH-like_DNA-bd_sf"/>
</dbReference>
<protein>
    <submittedName>
        <fullName evidence="7">LysR family transcriptional regulator</fullName>
    </submittedName>
</protein>
<dbReference type="PANTHER" id="PTHR30346:SF28">
    <property type="entry name" value="HTH-TYPE TRANSCRIPTIONAL REGULATOR CYNR"/>
    <property type="match status" value="1"/>
</dbReference>
<comment type="caution">
    <text evidence="7">The sequence shown here is derived from an EMBL/GenBank/DDBJ whole genome shotgun (WGS) entry which is preliminary data.</text>
</comment>
<dbReference type="PANTHER" id="PTHR30346">
    <property type="entry name" value="TRANSCRIPTIONAL DUAL REGULATOR HCAR-RELATED"/>
    <property type="match status" value="1"/>
</dbReference>
<dbReference type="InterPro" id="IPR000847">
    <property type="entry name" value="LysR_HTH_N"/>
</dbReference>
<keyword evidence="5" id="KW-0175">Coiled coil</keyword>
<dbReference type="Pfam" id="PF03466">
    <property type="entry name" value="LysR_substrate"/>
    <property type="match status" value="1"/>
</dbReference>
<evidence type="ECO:0000256" key="2">
    <source>
        <dbReference type="ARBA" id="ARBA00023015"/>
    </source>
</evidence>
<keyword evidence="3" id="KW-0238">DNA-binding</keyword>
<dbReference type="InterPro" id="IPR036390">
    <property type="entry name" value="WH_DNA-bd_sf"/>
</dbReference>
<feature type="domain" description="HTH lysR-type" evidence="6">
    <location>
        <begin position="4"/>
        <end position="61"/>
    </location>
</feature>
<dbReference type="CDD" id="cd05466">
    <property type="entry name" value="PBP2_LTTR_substrate"/>
    <property type="match status" value="1"/>
</dbReference>
<dbReference type="Proteomes" id="UP000625247">
    <property type="component" value="Unassembled WGS sequence"/>
</dbReference>
<evidence type="ECO:0000313" key="7">
    <source>
        <dbReference type="EMBL" id="MBD8124295.1"/>
    </source>
</evidence>
<evidence type="ECO:0000313" key="8">
    <source>
        <dbReference type="Proteomes" id="UP000625247"/>
    </source>
</evidence>
<feature type="coiled-coil region" evidence="5">
    <location>
        <begin position="68"/>
        <end position="95"/>
    </location>
</feature>
<dbReference type="EMBL" id="JACYNP010000015">
    <property type="protein sequence ID" value="MBD8124295.1"/>
    <property type="molecule type" value="Genomic_DNA"/>
</dbReference>
<dbReference type="Gene3D" id="3.40.190.10">
    <property type="entry name" value="Periplasmic binding protein-like II"/>
    <property type="match status" value="2"/>
</dbReference>
<dbReference type="Pfam" id="PF00126">
    <property type="entry name" value="HTH_1"/>
    <property type="match status" value="1"/>
</dbReference>
<proteinExistence type="inferred from homology"/>
<comment type="similarity">
    <text evidence="1">Belongs to the LysR transcriptional regulatory family.</text>
</comment>
<sequence>MREISLDRLRTLVAIADHGSFAEAARVLNLAPPTVSLHVADLEQRVGGALLSRTRGRIQPTAIGDTLIERARRLLADAEQALEDVERQVQGLAGRVRLGASTGVIAQLLPHALESLEQRHPGIDVQVAVLTSQQTLQKLADGSLEIGVIALPQAPVKGLAIQPWRRDPVMAFLPSRWDCPSVITPSWLAGQPLILNDATTRLSRQVAEWFAGEGPQPLPRIQLNYNDAIKSLVGAGYGATLLPHEASTPAPESRIAMRPLQPALWRELGIAHRAGNVERATRHVLEVLEELEAL</sequence>
<dbReference type="SUPFAM" id="SSF53850">
    <property type="entry name" value="Periplasmic binding protein-like II"/>
    <property type="match status" value="1"/>
</dbReference>
<keyword evidence="4" id="KW-0804">Transcription</keyword>
<evidence type="ECO:0000256" key="1">
    <source>
        <dbReference type="ARBA" id="ARBA00009437"/>
    </source>
</evidence>
<dbReference type="PROSITE" id="PS50931">
    <property type="entry name" value="HTH_LYSR"/>
    <property type="match status" value="1"/>
</dbReference>
<dbReference type="RefSeq" id="WP_191945975.1">
    <property type="nucleotide sequence ID" value="NZ_JACYNP010000015.1"/>
</dbReference>
<keyword evidence="8" id="KW-1185">Reference proteome</keyword>
<dbReference type="InterPro" id="IPR005119">
    <property type="entry name" value="LysR_subst-bd"/>
</dbReference>
<evidence type="ECO:0000259" key="6">
    <source>
        <dbReference type="PROSITE" id="PS50931"/>
    </source>
</evidence>
<reference evidence="7 8" key="1">
    <citation type="journal article" date="2020" name="FEMS Microbiol. Ecol.">
        <title>Temporal dynamics of bacterial communities during seed development and maturation.</title>
        <authorList>
            <person name="Chesneau G."/>
            <person name="Torres-Cortes G."/>
            <person name="Briand M."/>
            <person name="Darrasse A."/>
            <person name="Preveaux A."/>
            <person name="Marais C."/>
            <person name="Jacques M.A."/>
            <person name="Shade A."/>
            <person name="Barret M."/>
        </authorList>
    </citation>
    <scope>NUCLEOTIDE SEQUENCE [LARGE SCALE GENOMIC DNA]</scope>
    <source>
        <strain evidence="7 8">CFBP13723</strain>
    </source>
</reference>
<dbReference type="SUPFAM" id="SSF46785">
    <property type="entry name" value="Winged helix' DNA-binding domain"/>
    <property type="match status" value="1"/>
</dbReference>